<protein>
    <submittedName>
        <fullName evidence="2">Uncharacterized protein</fullName>
    </submittedName>
</protein>
<accession>A0A7J8IMA8</accession>
<comment type="caution">
    <text evidence="2">The sequence shown here is derived from an EMBL/GenBank/DDBJ whole genome shotgun (WGS) entry which is preliminary data.</text>
</comment>
<proteinExistence type="predicted"/>
<dbReference type="EMBL" id="JACASE010000003">
    <property type="protein sequence ID" value="KAF6485279.1"/>
    <property type="molecule type" value="Genomic_DNA"/>
</dbReference>
<dbReference type="Proteomes" id="UP000593571">
    <property type="component" value="Unassembled WGS sequence"/>
</dbReference>
<evidence type="ECO:0000313" key="3">
    <source>
        <dbReference type="Proteomes" id="UP000593571"/>
    </source>
</evidence>
<sequence>MGTKKAKSRVWPSSVVPCCVTLGKGFTLSVLRLFGSPSLSPLASRLSGPPSLRLPLQAPEYRPPPLPGRQWVEEAGRAGKGGRGRSYRNRLGLGDCSTGEPGRASLHRPHFHQPALPPSSALQTFLANLGCCSPGRGNCRRHSTRPPETLNPFPAPRQSLQAGGWAGRRCQGSRTLSAPAR</sequence>
<gene>
    <name evidence="2" type="ORF">HJG63_010522</name>
</gene>
<feature type="compositionally biased region" description="Polar residues" evidence="1">
    <location>
        <begin position="172"/>
        <end position="181"/>
    </location>
</feature>
<organism evidence="2 3">
    <name type="scientific">Rousettus aegyptiacus</name>
    <name type="common">Egyptian fruit bat</name>
    <name type="synonym">Pteropus aegyptiacus</name>
    <dbReference type="NCBI Taxonomy" id="9407"/>
    <lineage>
        <taxon>Eukaryota</taxon>
        <taxon>Metazoa</taxon>
        <taxon>Chordata</taxon>
        <taxon>Craniata</taxon>
        <taxon>Vertebrata</taxon>
        <taxon>Euteleostomi</taxon>
        <taxon>Mammalia</taxon>
        <taxon>Eutheria</taxon>
        <taxon>Laurasiatheria</taxon>
        <taxon>Chiroptera</taxon>
        <taxon>Yinpterochiroptera</taxon>
        <taxon>Pteropodoidea</taxon>
        <taxon>Pteropodidae</taxon>
        <taxon>Rousettinae</taxon>
        <taxon>Rousettus</taxon>
    </lineage>
</organism>
<reference evidence="2 3" key="1">
    <citation type="journal article" date="2020" name="Nature">
        <title>Six reference-quality genomes reveal evolution of bat adaptations.</title>
        <authorList>
            <person name="Jebb D."/>
            <person name="Huang Z."/>
            <person name="Pippel M."/>
            <person name="Hughes G.M."/>
            <person name="Lavrichenko K."/>
            <person name="Devanna P."/>
            <person name="Winkler S."/>
            <person name="Jermiin L.S."/>
            <person name="Skirmuntt E.C."/>
            <person name="Katzourakis A."/>
            <person name="Burkitt-Gray L."/>
            <person name="Ray D.A."/>
            <person name="Sullivan K.A.M."/>
            <person name="Roscito J.G."/>
            <person name="Kirilenko B.M."/>
            <person name="Davalos L.M."/>
            <person name="Corthals A.P."/>
            <person name="Power M.L."/>
            <person name="Jones G."/>
            <person name="Ransome R.D."/>
            <person name="Dechmann D.K.N."/>
            <person name="Locatelli A.G."/>
            <person name="Puechmaille S.J."/>
            <person name="Fedrigo O."/>
            <person name="Jarvis E.D."/>
            <person name="Hiller M."/>
            <person name="Vernes S.C."/>
            <person name="Myers E.W."/>
            <person name="Teeling E.C."/>
        </authorList>
    </citation>
    <scope>NUCLEOTIDE SEQUENCE [LARGE SCALE GENOMIC DNA]</scope>
    <source>
        <strain evidence="2">MRouAeg1</strain>
        <tissue evidence="2">Muscle</tissue>
    </source>
</reference>
<keyword evidence="3" id="KW-1185">Reference proteome</keyword>
<dbReference type="AlphaFoldDB" id="A0A7J8IMA8"/>
<feature type="region of interest" description="Disordered" evidence="1">
    <location>
        <begin position="54"/>
        <end position="94"/>
    </location>
</feature>
<evidence type="ECO:0000256" key="1">
    <source>
        <dbReference type="SAM" id="MobiDB-lite"/>
    </source>
</evidence>
<feature type="region of interest" description="Disordered" evidence="1">
    <location>
        <begin position="142"/>
        <end position="181"/>
    </location>
</feature>
<evidence type="ECO:0000313" key="2">
    <source>
        <dbReference type="EMBL" id="KAF6485279.1"/>
    </source>
</evidence>
<name>A0A7J8IMA8_ROUAE</name>